<reference evidence="3" key="1">
    <citation type="submission" date="2021-04" db="EMBL/GenBank/DDBJ databases">
        <title>Draft genome assembly of strain Phenylobacterium sp. 20VBR1 using MiniION and Illumina platforms.</title>
        <authorList>
            <person name="Thomas F.A."/>
            <person name="Krishnan K.P."/>
            <person name="Sinha R.K."/>
        </authorList>
    </citation>
    <scope>NUCLEOTIDE SEQUENCE</scope>
    <source>
        <strain evidence="3">20VBR1</strain>
    </source>
</reference>
<dbReference type="Proteomes" id="UP000622580">
    <property type="component" value="Unassembled WGS sequence"/>
</dbReference>
<feature type="domain" description="EfeO-type cupredoxin-like" evidence="2">
    <location>
        <begin position="7"/>
        <end position="108"/>
    </location>
</feature>
<dbReference type="InterPro" id="IPR008972">
    <property type="entry name" value="Cupredoxin"/>
</dbReference>
<dbReference type="EMBL" id="JAGSGD010000001">
    <property type="protein sequence ID" value="MBR7618991.1"/>
    <property type="molecule type" value="Genomic_DNA"/>
</dbReference>
<name>A0A941HVE0_9CAUL</name>
<dbReference type="InterPro" id="IPR028096">
    <property type="entry name" value="EfeO_Cupredoxin"/>
</dbReference>
<evidence type="ECO:0000313" key="3">
    <source>
        <dbReference type="EMBL" id="MBR7618991.1"/>
    </source>
</evidence>
<gene>
    <name evidence="3" type="ORF">JKL49_06275</name>
</gene>
<dbReference type="AlphaFoldDB" id="A0A941HVE0"/>
<keyword evidence="4" id="KW-1185">Reference proteome</keyword>
<dbReference type="Gene3D" id="2.60.40.420">
    <property type="entry name" value="Cupredoxins - blue copper proteins"/>
    <property type="match status" value="1"/>
</dbReference>
<dbReference type="RefSeq" id="WP_215339065.1">
    <property type="nucleotide sequence ID" value="NZ_JAGSGD010000001.1"/>
</dbReference>
<feature type="chain" id="PRO_5037045857" evidence="1">
    <location>
        <begin position="22"/>
        <end position="114"/>
    </location>
</feature>
<keyword evidence="1" id="KW-0732">Signal</keyword>
<organism evidence="3 4">
    <name type="scientific">Phenylobacterium glaciei</name>
    <dbReference type="NCBI Taxonomy" id="2803784"/>
    <lineage>
        <taxon>Bacteria</taxon>
        <taxon>Pseudomonadati</taxon>
        <taxon>Pseudomonadota</taxon>
        <taxon>Alphaproteobacteria</taxon>
        <taxon>Caulobacterales</taxon>
        <taxon>Caulobacteraceae</taxon>
        <taxon>Phenylobacterium</taxon>
    </lineage>
</organism>
<comment type="caution">
    <text evidence="3">The sequence shown here is derived from an EMBL/GenBank/DDBJ whole genome shotgun (WGS) entry which is preliminary data.</text>
</comment>
<evidence type="ECO:0000256" key="1">
    <source>
        <dbReference type="SAM" id="SignalP"/>
    </source>
</evidence>
<accession>A0A941HVE0</accession>
<evidence type="ECO:0000259" key="2">
    <source>
        <dbReference type="Pfam" id="PF13473"/>
    </source>
</evidence>
<protein>
    <submittedName>
        <fullName evidence="3">Cupredoxin domain-containing protein</fullName>
    </submittedName>
</protein>
<evidence type="ECO:0000313" key="4">
    <source>
        <dbReference type="Proteomes" id="UP000622580"/>
    </source>
</evidence>
<feature type="signal peptide" evidence="1">
    <location>
        <begin position="1"/>
        <end position="21"/>
    </location>
</feature>
<dbReference type="Pfam" id="PF13473">
    <property type="entry name" value="Cupredoxin_1"/>
    <property type="match status" value="1"/>
</dbReference>
<dbReference type="SUPFAM" id="SSF49503">
    <property type="entry name" value="Cupredoxins"/>
    <property type="match status" value="1"/>
</dbReference>
<proteinExistence type="predicted"/>
<sequence length="114" mass="11925">MRLKLAALTAALFAVGVAAQAAPELPVVTLTLKDHRFTPQSVEIPAGQPVRIELINLDAASEEFDSLDLGIEKDVTPKGRVSFVVGPLTPGVYSFIGELHADTAHGAIKAIAAP</sequence>